<proteinExistence type="predicted"/>
<name>A0ABV2YCR6_9ACTN</name>
<evidence type="ECO:0000313" key="2">
    <source>
        <dbReference type="EMBL" id="MEU3553329.1"/>
    </source>
</evidence>
<organism evidence="2 3">
    <name type="scientific">Streptomyces fragilis</name>
    <dbReference type="NCBI Taxonomy" id="67301"/>
    <lineage>
        <taxon>Bacteria</taxon>
        <taxon>Bacillati</taxon>
        <taxon>Actinomycetota</taxon>
        <taxon>Actinomycetes</taxon>
        <taxon>Kitasatosporales</taxon>
        <taxon>Streptomycetaceae</taxon>
        <taxon>Streptomyces</taxon>
    </lineage>
</organism>
<gene>
    <name evidence="2" type="ORF">AB0E65_03665</name>
</gene>
<feature type="transmembrane region" description="Helical" evidence="1">
    <location>
        <begin position="151"/>
        <end position="174"/>
    </location>
</feature>
<evidence type="ECO:0000256" key="1">
    <source>
        <dbReference type="SAM" id="Phobius"/>
    </source>
</evidence>
<evidence type="ECO:0000313" key="3">
    <source>
        <dbReference type="Proteomes" id="UP001550850"/>
    </source>
</evidence>
<keyword evidence="1" id="KW-0472">Membrane</keyword>
<feature type="transmembrane region" description="Helical" evidence="1">
    <location>
        <begin position="53"/>
        <end position="75"/>
    </location>
</feature>
<keyword evidence="3" id="KW-1185">Reference proteome</keyword>
<feature type="transmembrane region" description="Helical" evidence="1">
    <location>
        <begin position="186"/>
        <end position="206"/>
    </location>
</feature>
<reference evidence="2 3" key="1">
    <citation type="submission" date="2024-06" db="EMBL/GenBank/DDBJ databases">
        <title>The Natural Products Discovery Center: Release of the First 8490 Sequenced Strains for Exploring Actinobacteria Biosynthetic Diversity.</title>
        <authorList>
            <person name="Kalkreuter E."/>
            <person name="Kautsar S.A."/>
            <person name="Yang D."/>
            <person name="Bader C.D."/>
            <person name="Teijaro C.N."/>
            <person name="Fluegel L."/>
            <person name="Davis C.M."/>
            <person name="Simpson J.R."/>
            <person name="Lauterbach L."/>
            <person name="Steele A.D."/>
            <person name="Gui C."/>
            <person name="Meng S."/>
            <person name="Li G."/>
            <person name="Viehrig K."/>
            <person name="Ye F."/>
            <person name="Su P."/>
            <person name="Kiefer A.F."/>
            <person name="Nichols A."/>
            <person name="Cepeda A.J."/>
            <person name="Yan W."/>
            <person name="Fan B."/>
            <person name="Jiang Y."/>
            <person name="Adhikari A."/>
            <person name="Zheng C.-J."/>
            <person name="Schuster L."/>
            <person name="Cowan T.M."/>
            <person name="Smanski M.J."/>
            <person name="Chevrette M.G."/>
            <person name="De Carvalho L.P.S."/>
            <person name="Shen B."/>
        </authorList>
    </citation>
    <scope>NUCLEOTIDE SEQUENCE [LARGE SCALE GENOMIC DNA]</scope>
    <source>
        <strain evidence="2 3">NPDC038104</strain>
    </source>
</reference>
<sequence length="207" mass="21928">MTTFVAPPTPTYAEATPRVKAAKALTDLFAPAHLVIGLLLVIGWHSTGGFTGVGWGLLGAFFCGIVPLAIIYLGVRRGKLTDKHIRVRRQRIAPLLATLASVVTGIALLHVLEAPQEVFALVIAMLVGLASALIVTVWWQISVHNAVAGGTVMILLLVFGQALLLPAILFVVVMGWSRRVLKAHTVAQLICGTALGSTAALVFTLLR</sequence>
<dbReference type="Proteomes" id="UP001550850">
    <property type="component" value="Unassembled WGS sequence"/>
</dbReference>
<comment type="caution">
    <text evidence="2">The sequence shown here is derived from an EMBL/GenBank/DDBJ whole genome shotgun (WGS) entry which is preliminary data.</text>
</comment>
<keyword evidence="1" id="KW-1133">Transmembrane helix</keyword>
<protein>
    <submittedName>
        <fullName evidence="2">Uncharacterized protein</fullName>
    </submittedName>
</protein>
<dbReference type="RefSeq" id="WP_108952690.1">
    <property type="nucleotide sequence ID" value="NZ_BEVZ01000002.1"/>
</dbReference>
<feature type="transmembrane region" description="Helical" evidence="1">
    <location>
        <begin position="95"/>
        <end position="112"/>
    </location>
</feature>
<feature type="transmembrane region" description="Helical" evidence="1">
    <location>
        <begin position="118"/>
        <end position="139"/>
    </location>
</feature>
<keyword evidence="1" id="KW-0812">Transmembrane</keyword>
<dbReference type="EMBL" id="JBEZUR010000003">
    <property type="protein sequence ID" value="MEU3553329.1"/>
    <property type="molecule type" value="Genomic_DNA"/>
</dbReference>
<feature type="transmembrane region" description="Helical" evidence="1">
    <location>
        <begin position="28"/>
        <end position="47"/>
    </location>
</feature>
<accession>A0ABV2YCR6</accession>